<dbReference type="EnsemblMetazoa" id="AMIN014548-RA">
    <property type="protein sequence ID" value="AMIN014548-PA"/>
    <property type="gene ID" value="AMIN014548"/>
</dbReference>
<dbReference type="VEuPathDB" id="VectorBase:AMIN014548"/>
<dbReference type="AlphaFoldDB" id="A0A182WPE4"/>
<name>A0A182WPE4_9DIPT</name>
<evidence type="ECO:0000256" key="1">
    <source>
        <dbReference type="SAM" id="MobiDB-lite"/>
    </source>
</evidence>
<proteinExistence type="predicted"/>
<evidence type="ECO:0000313" key="3">
    <source>
        <dbReference type="Proteomes" id="UP000075920"/>
    </source>
</evidence>
<feature type="compositionally biased region" description="Polar residues" evidence="1">
    <location>
        <begin position="1"/>
        <end position="10"/>
    </location>
</feature>
<evidence type="ECO:0000313" key="2">
    <source>
        <dbReference type="EnsemblMetazoa" id="AMIN014548-PB"/>
    </source>
</evidence>
<reference evidence="2" key="2">
    <citation type="submission" date="2020-05" db="UniProtKB">
        <authorList>
            <consortium name="EnsemblMetazoa"/>
        </authorList>
    </citation>
    <scope>IDENTIFICATION</scope>
    <source>
        <strain evidence="2">MINIMUS1</strain>
    </source>
</reference>
<organism evidence="2 3">
    <name type="scientific">Anopheles minimus</name>
    <dbReference type="NCBI Taxonomy" id="112268"/>
    <lineage>
        <taxon>Eukaryota</taxon>
        <taxon>Metazoa</taxon>
        <taxon>Ecdysozoa</taxon>
        <taxon>Arthropoda</taxon>
        <taxon>Hexapoda</taxon>
        <taxon>Insecta</taxon>
        <taxon>Pterygota</taxon>
        <taxon>Neoptera</taxon>
        <taxon>Endopterygota</taxon>
        <taxon>Diptera</taxon>
        <taxon>Nematocera</taxon>
        <taxon>Culicoidea</taxon>
        <taxon>Culicidae</taxon>
        <taxon>Anophelinae</taxon>
        <taxon>Anopheles</taxon>
    </lineage>
</organism>
<reference evidence="3" key="1">
    <citation type="submission" date="2013-03" db="EMBL/GenBank/DDBJ databases">
        <title>The Genome Sequence of Anopheles minimus MINIMUS1.</title>
        <authorList>
            <consortium name="The Broad Institute Genomics Platform"/>
            <person name="Neafsey D.E."/>
            <person name="Walton C."/>
            <person name="Walker B."/>
            <person name="Young S.K."/>
            <person name="Zeng Q."/>
            <person name="Gargeya S."/>
            <person name="Fitzgerald M."/>
            <person name="Haas B."/>
            <person name="Abouelleil A."/>
            <person name="Allen A.W."/>
            <person name="Alvarado L."/>
            <person name="Arachchi H.M."/>
            <person name="Berlin A.M."/>
            <person name="Chapman S.B."/>
            <person name="Gainer-Dewar J."/>
            <person name="Goldberg J."/>
            <person name="Griggs A."/>
            <person name="Gujja S."/>
            <person name="Hansen M."/>
            <person name="Howarth C."/>
            <person name="Imamovic A."/>
            <person name="Ireland A."/>
            <person name="Larimer J."/>
            <person name="McCowan C."/>
            <person name="Murphy C."/>
            <person name="Pearson M."/>
            <person name="Poon T.W."/>
            <person name="Priest M."/>
            <person name="Roberts A."/>
            <person name="Saif S."/>
            <person name="Shea T."/>
            <person name="Sisk P."/>
            <person name="Sykes S."/>
            <person name="Wortman J."/>
            <person name="Nusbaum C."/>
            <person name="Birren B."/>
        </authorList>
    </citation>
    <scope>NUCLEOTIDE SEQUENCE [LARGE SCALE GENOMIC DNA]</scope>
    <source>
        <strain evidence="3">MINIMUS1</strain>
    </source>
</reference>
<keyword evidence="3" id="KW-1185">Reference proteome</keyword>
<accession>A0A182WPE4</accession>
<feature type="region of interest" description="Disordered" evidence="1">
    <location>
        <begin position="1"/>
        <end position="34"/>
    </location>
</feature>
<dbReference type="Proteomes" id="UP000075920">
    <property type="component" value="Unassembled WGS sequence"/>
</dbReference>
<protein>
    <submittedName>
        <fullName evidence="2">Uncharacterized protein</fullName>
    </submittedName>
</protein>
<sequence>MNRYSRNASPSRDPHHQKTQLARGYPCPQLKSSEMEDGVNVSARKFRISIWQTKVAVCRERFSGLLPRVNTAKRLWRRINNHLFPTCVEGRLLTVSSQHRSYVHLS</sequence>
<dbReference type="EnsemblMetazoa" id="AMIN014548-RB">
    <property type="protein sequence ID" value="AMIN014548-PB"/>
    <property type="gene ID" value="AMIN014548"/>
</dbReference>